<evidence type="ECO:0000313" key="3">
    <source>
        <dbReference type="EMBL" id="RJO77677.1"/>
    </source>
</evidence>
<feature type="compositionally biased region" description="Polar residues" evidence="1">
    <location>
        <begin position="1857"/>
        <end position="1875"/>
    </location>
</feature>
<comment type="caution">
    <text evidence="3">The sequence shown here is derived from an EMBL/GenBank/DDBJ whole genome shotgun (WGS) entry which is preliminary data.</text>
</comment>
<dbReference type="Gene3D" id="2.30.30.940">
    <property type="match status" value="1"/>
</dbReference>
<feature type="compositionally biased region" description="Basic and acidic residues" evidence="1">
    <location>
        <begin position="1456"/>
        <end position="1465"/>
    </location>
</feature>
<gene>
    <name evidence="3" type="ORF">D5S18_08060</name>
</gene>
<keyword evidence="4" id="KW-1185">Reference proteome</keyword>
<proteinExistence type="predicted"/>
<dbReference type="InterPro" id="IPR014862">
    <property type="entry name" value="TrwC"/>
</dbReference>
<feature type="domain" description="TrwC relaxase" evidence="2">
    <location>
        <begin position="10"/>
        <end position="420"/>
    </location>
</feature>
<dbReference type="RefSeq" id="WP_120039202.1">
    <property type="nucleotide sequence ID" value="NZ_QZFU01000015.1"/>
</dbReference>
<feature type="compositionally biased region" description="Low complexity" evidence="1">
    <location>
        <begin position="1407"/>
        <end position="1416"/>
    </location>
</feature>
<dbReference type="InterPro" id="IPR027417">
    <property type="entry name" value="P-loop_NTPase"/>
</dbReference>
<protein>
    <submittedName>
        <fullName evidence="3">TrwC relaxase</fullName>
    </submittedName>
</protein>
<dbReference type="EMBL" id="QZFU01000015">
    <property type="protein sequence ID" value="RJO77677.1"/>
    <property type="molecule type" value="Genomic_DNA"/>
</dbReference>
<accession>A0A3A4K8K9</accession>
<name>A0A3A4K8K9_9NOCA</name>
<dbReference type="Pfam" id="PF13604">
    <property type="entry name" value="AAA_30"/>
    <property type="match status" value="1"/>
</dbReference>
<dbReference type="OrthoDB" id="4524286at2"/>
<dbReference type="SUPFAM" id="SSF52540">
    <property type="entry name" value="P-loop containing nucleoside triphosphate hydrolases"/>
    <property type="match status" value="2"/>
</dbReference>
<feature type="region of interest" description="Disordered" evidence="1">
    <location>
        <begin position="1842"/>
        <end position="1875"/>
    </location>
</feature>
<dbReference type="NCBIfam" id="NF041492">
    <property type="entry name" value="MobF"/>
    <property type="match status" value="1"/>
</dbReference>
<organism evidence="3 4">
    <name type="scientific">Nocardia panacis</name>
    <dbReference type="NCBI Taxonomy" id="2340916"/>
    <lineage>
        <taxon>Bacteria</taxon>
        <taxon>Bacillati</taxon>
        <taxon>Actinomycetota</taxon>
        <taxon>Actinomycetes</taxon>
        <taxon>Mycobacteriales</taxon>
        <taxon>Nocardiaceae</taxon>
        <taxon>Nocardia</taxon>
    </lineage>
</organism>
<reference evidence="3 4" key="1">
    <citation type="submission" date="2018-09" db="EMBL/GenBank/DDBJ databases">
        <title>YIM PH21274 draft genome.</title>
        <authorList>
            <person name="Miao C."/>
        </authorList>
    </citation>
    <scope>NUCLEOTIDE SEQUENCE [LARGE SCALE GENOMIC DNA]</scope>
    <source>
        <strain evidence="3 4">YIM PH 21724</strain>
    </source>
</reference>
<evidence type="ECO:0000256" key="1">
    <source>
        <dbReference type="SAM" id="MobiDB-lite"/>
    </source>
</evidence>
<dbReference type="Proteomes" id="UP000266677">
    <property type="component" value="Unassembled WGS sequence"/>
</dbReference>
<feature type="region of interest" description="Disordered" evidence="1">
    <location>
        <begin position="1404"/>
        <end position="1438"/>
    </location>
</feature>
<dbReference type="SUPFAM" id="SSF55464">
    <property type="entry name" value="Origin of replication-binding domain, RBD-like"/>
    <property type="match status" value="1"/>
</dbReference>
<evidence type="ECO:0000313" key="4">
    <source>
        <dbReference type="Proteomes" id="UP000266677"/>
    </source>
</evidence>
<feature type="region of interest" description="Disordered" evidence="1">
    <location>
        <begin position="1450"/>
        <end position="1485"/>
    </location>
</feature>
<evidence type="ECO:0000259" key="2">
    <source>
        <dbReference type="Pfam" id="PF08751"/>
    </source>
</evidence>
<sequence>MTATIHKLSAGDGFNYYLRQTAAHDASERGRGTLADYYSVKGESPGVWMGSGLSEFDTINAGDTVTEAQMRALFGLGRHPNAEAIEDEVFAAQLAAGAKPKDARRAALAASQLGQPFRIHQGAGEFRKRCAERFTRYNLDQRLRWNAPIPDEVRAEIRTRVARDMFVAELGHEPLNATELSGWVARNSRNATTAVSGFDVCFSPVKSVSVLWALAPRPVAERIEQAHRRAVADALAFLESHAAYTRLGASGIAQVDTTGLSATAFEHRDSRAGDPDLHTHVVISGKVRTRAGLWRALDARMVYRLMVAASEVYNTGLELSVHDLVGGEFADRGDAAPGRRPVRELVGVDPELCRLWSRRDTEIDARLGVLAREFQARWGREPTTVEMLRLAQYASRETRPAKHEPRSRAEQRTAWWDEAAGLLGGDSAVAGMVWAMCHPTDMAVPEVTPEWVAAVADRVIDAVSLSRSVWQAHHVHAEVQRQLRGHVRSSNWTEATEAITAAALEVPRSIGRTRPDVFDEPSVLRRADGTSVFTVAESQQFTSSAVLIAEQRLIATARRTGYRTVDDAAIDLALLEYAANNGGRELNAGQAALVLEFATSGRALQVAVAPAGTGKTVAMQVLVRAWLGEGGNVVGLAPTAASAAQLQKEIDAEIPVDTIDRLTYLLTHLTPATAARYPVPRWVHRIGPGTLVIIDEAAKASTRQLDLVVDFVTRRGGVVRAIGDNKQLASIAAGGVLRDIVETAGASTLSQVMRFGDPAEAAATLAIRAGDPAAIAFYTDRERVHSGALEAVLDASYNAWRADRAVGLESVMLAMTRQIVSVLNSRARADRLAEAGLPDAEVPLSDGLRASCGDLICTRRNNSRLRFSGTDYVRNGYRWLVDSIHPDGSVIAAHVGSGRRVRLPAEYLATDVTLGYASTLDSAQGITVDTSHSVFTGAENRAQFYVAVSRGRLRNSVYAQTVIDVEHAQFSERAAHPFTVVDLLTGVLGRDGERSSTTTAHRETFAPEQRLGQAADAYTHAIGTAAEHLAGPDTLAPIEAAADELMPGLSQAGAWPVLRAHLAIIAITPGPGSDPQTAINALADAIAERDFADVIDPAAVLDWRIDPTGRHSSGEGPLPWLTGVPPVLADHPIFGAYLTARAGLVTTLANEIAQQARSWTAATAPIWARPLATVTRGDPGLIADLAVWRIVRRIDDSDHRPTGPELPKFGMARAHQDNLVARVTTQLGNIGDALAKWAETVDQIDPRVTDDAYWPVLTERLDLAHRAGIDVPELLRTAAERRPLPDDQPAAALWWRLAEHLDLGVFDDVSLRDPLRPNWITAVEDILTAPIAALVINDPAWPRLVAAVEAADPVRWTPDSILATAFQLIADGSESGRLPRADQWATALAWRVTAITRHHRIAHESFAPATAEPATPTDDEEFAIRAGKPPDTDPELDTTTLVSLFGYPDPRVASLPDDRDPESHASRTAPAGPAGGSDHEPRGWGLAEEADLGDWCPPVDPRTIPEHLDLPPAERAVVLRAEYSEYAKTYNELRNAYWTGRGRHTQALDGYLQALRARRDSQRPLLLAARNTHEAWIEADRRAAEHQASAEELARHSARDPSKNHHIDDLAALLPCITDPVVHERFAAQLADLRTNSGTPAEQLELHVARICAESAATAAEHAKAEAEDARQALFGAAGTAGVVASEDVELARLSADSIDIAELNAARFRLHWKESQLWRNGIALPNQPAVQEPDKIWATENEQPFTTASVPDETGTNSHLAAMTDVRLQQHIHDLRTQLALSEATDSVFFRWARPNTGTFDDELLKQRISLEKTRHHRLLTAAQAELQRRQQIPTRQVAVDEHGNQVTGYDLREQVQGSVTDRTAESPDSTGLG</sequence>
<dbReference type="Pfam" id="PF08751">
    <property type="entry name" value="TrwC"/>
    <property type="match status" value="1"/>
</dbReference>
<dbReference type="Gene3D" id="3.40.50.300">
    <property type="entry name" value="P-loop containing nucleotide triphosphate hydrolases"/>
    <property type="match status" value="2"/>
</dbReference>